<gene>
    <name evidence="1" type="ORF">JOF35_008761</name>
</gene>
<proteinExistence type="predicted"/>
<dbReference type="RefSeq" id="WP_307112379.1">
    <property type="nucleotide sequence ID" value="NZ_JAURUE010000003.1"/>
</dbReference>
<dbReference type="EMBL" id="JAURUE010000003">
    <property type="protein sequence ID" value="MDP9616403.1"/>
    <property type="molecule type" value="Genomic_DNA"/>
</dbReference>
<sequence length="448" mass="49380">MVHLLTRALEVRGWKPPELARRLCELGAERGIHVGTGKDGVYRWEAGRRPDKPTQYLIAELLGIPQQAVDLDPWPRWLALDPLQQPTRYSWDASGAVQALAEVSGRENITMDRRHFTLLTGTTLTASLWAWLTADPAAAGQITQARRLGETAVARIEERVRQMRHADDVDGGGQLLTESAAGFELVVHLLKDRSYTDAHGARLHAAAADLARMHAWATFDVHDTCADGIFKAAMHSDHASGDTVLGSHVLAFWSIAAYNTDRPADAEVMTDAALSAARGRTTPRVEAMLYSRRARARARAHQNNPAAFADLDQATELLEAAGQATGEDPEWVTWFDQSELLGAIASTHLDLNQPDRAESTFIQAAALFPAERVRTHTLFLARRADAQWRQNDPERACTTAHQALDLTEEISSHRAAGPLRDLATSMRERTEIPAVRDFRERIAATLAA</sequence>
<dbReference type="InterPro" id="IPR011990">
    <property type="entry name" value="TPR-like_helical_dom_sf"/>
</dbReference>
<name>A0ABT9L6T6_9ACTN</name>
<dbReference type="Gene3D" id="1.25.40.10">
    <property type="entry name" value="Tetratricopeptide repeat domain"/>
    <property type="match status" value="1"/>
</dbReference>
<reference evidence="1 2" key="1">
    <citation type="submission" date="2023-07" db="EMBL/GenBank/DDBJ databases">
        <title>Sequencing the genomes of 1000 actinobacteria strains.</title>
        <authorList>
            <person name="Klenk H.-P."/>
        </authorList>
    </citation>
    <scope>NUCLEOTIDE SEQUENCE [LARGE SCALE GENOMIC DNA]</scope>
    <source>
        <strain evidence="1 2">DSM 41600</strain>
    </source>
</reference>
<comment type="caution">
    <text evidence="1">The sequence shown here is derived from an EMBL/GenBank/DDBJ whole genome shotgun (WGS) entry which is preliminary data.</text>
</comment>
<dbReference type="SUPFAM" id="SSF48452">
    <property type="entry name" value="TPR-like"/>
    <property type="match status" value="1"/>
</dbReference>
<protein>
    <recommendedName>
        <fullName evidence="3">XRE family transcriptional regulator</fullName>
    </recommendedName>
</protein>
<dbReference type="Proteomes" id="UP001234880">
    <property type="component" value="Unassembled WGS sequence"/>
</dbReference>
<accession>A0ABT9L6T6</accession>
<organism evidence="1 2">
    <name type="scientific">Streptomyces demainii</name>
    <dbReference type="NCBI Taxonomy" id="588122"/>
    <lineage>
        <taxon>Bacteria</taxon>
        <taxon>Bacillati</taxon>
        <taxon>Actinomycetota</taxon>
        <taxon>Actinomycetes</taxon>
        <taxon>Kitasatosporales</taxon>
        <taxon>Streptomycetaceae</taxon>
        <taxon>Streptomyces</taxon>
    </lineage>
</organism>
<evidence type="ECO:0000313" key="2">
    <source>
        <dbReference type="Proteomes" id="UP001234880"/>
    </source>
</evidence>
<keyword evidence="2" id="KW-1185">Reference proteome</keyword>
<evidence type="ECO:0000313" key="1">
    <source>
        <dbReference type="EMBL" id="MDP9616403.1"/>
    </source>
</evidence>
<evidence type="ECO:0008006" key="3">
    <source>
        <dbReference type="Google" id="ProtNLM"/>
    </source>
</evidence>